<feature type="compositionally biased region" description="Polar residues" evidence="1">
    <location>
        <begin position="132"/>
        <end position="143"/>
    </location>
</feature>
<dbReference type="AlphaFoldDB" id="A0A9W9DNP5"/>
<feature type="compositionally biased region" description="Low complexity" evidence="1">
    <location>
        <begin position="371"/>
        <end position="387"/>
    </location>
</feature>
<comment type="caution">
    <text evidence="2">The sequence shown here is derived from an EMBL/GenBank/DDBJ whole genome shotgun (WGS) entry which is preliminary data.</text>
</comment>
<gene>
    <name evidence="2" type="ORF">J3R30DRAFT_3480404</name>
</gene>
<dbReference type="OrthoDB" id="3270241at2759"/>
<feature type="compositionally biased region" description="Low complexity" evidence="1">
    <location>
        <begin position="228"/>
        <end position="237"/>
    </location>
</feature>
<proteinExistence type="predicted"/>
<evidence type="ECO:0000256" key="1">
    <source>
        <dbReference type="SAM" id="MobiDB-lite"/>
    </source>
</evidence>
<dbReference type="Proteomes" id="UP001150266">
    <property type="component" value="Unassembled WGS sequence"/>
</dbReference>
<accession>A0A9W9DNP5</accession>
<feature type="region of interest" description="Disordered" evidence="1">
    <location>
        <begin position="354"/>
        <end position="390"/>
    </location>
</feature>
<evidence type="ECO:0000313" key="3">
    <source>
        <dbReference type="Proteomes" id="UP001150266"/>
    </source>
</evidence>
<keyword evidence="3" id="KW-1185">Reference proteome</keyword>
<name>A0A9W9DNP5_9AGAR</name>
<feature type="compositionally biased region" description="Basic and acidic residues" evidence="1">
    <location>
        <begin position="275"/>
        <end position="285"/>
    </location>
</feature>
<evidence type="ECO:0000313" key="2">
    <source>
        <dbReference type="EMBL" id="KAJ4478302.1"/>
    </source>
</evidence>
<sequence length="499" mass="54123">MQTMLFDQLDTDPRPPSPELRFCHWGSACTRSFLSGKRLLQHIIVTHVRTAVPIYHDQIPILLRTTEGIGESYETEHFLSPGSRSRKGGGGSKEVKNHSQSSADSGPAGSLPSPPVSSSSHHQHGGDDESLRSGSESPQSQARYPSPLFYEDVDPNDFPAQPSNVLLSDALEPPSPGFAVLDAPSGSPRPGSIPPSPSFSDILASSTQKGTAKPHSPIPSRLLAHTLSSNSSSSENSCFIVEEQLTPADVDFSFEEERDGPSGGLSIPTAAESNQNDRYRGELKWDLSQTSTSQQATGSESTSLHQVPSGVVRDYGNVKPRRLSPQAHGVQDLPLQLPISSPLPSFEARGVARKQSWYGPTARPRKRSRGNNLSSSVSPVNSPAISPHGNIYAATTGTRFALNQNSIPRIRNDPSHSLHKMRGHDSSADSNNFNAQLLETRRTMIMQHPGHNDDCDADVSQMQEDTQLTMSPPIRQFSTYGNGMYDYPVQTQAPYDSQS</sequence>
<reference evidence="2" key="1">
    <citation type="submission" date="2022-08" db="EMBL/GenBank/DDBJ databases">
        <title>A Global Phylogenomic Analysis of the Shiitake Genus Lentinula.</title>
        <authorList>
            <consortium name="DOE Joint Genome Institute"/>
            <person name="Sierra-Patev S."/>
            <person name="Min B."/>
            <person name="Naranjo-Ortiz M."/>
            <person name="Looney B."/>
            <person name="Konkel Z."/>
            <person name="Slot J.C."/>
            <person name="Sakamoto Y."/>
            <person name="Steenwyk J.L."/>
            <person name="Rokas A."/>
            <person name="Carro J."/>
            <person name="Camarero S."/>
            <person name="Ferreira P."/>
            <person name="Molpeceres G."/>
            <person name="Ruiz-Duenas F.J."/>
            <person name="Serrano A."/>
            <person name="Henrissat B."/>
            <person name="Drula E."/>
            <person name="Hughes K.W."/>
            <person name="Mata J.L."/>
            <person name="Ishikawa N.K."/>
            <person name="Vargas-Isla R."/>
            <person name="Ushijima S."/>
            <person name="Smith C.A."/>
            <person name="Ahrendt S."/>
            <person name="Andreopoulos W."/>
            <person name="He G."/>
            <person name="Labutti K."/>
            <person name="Lipzen A."/>
            <person name="Ng V."/>
            <person name="Riley R."/>
            <person name="Sandor L."/>
            <person name="Barry K."/>
            <person name="Martinez A.T."/>
            <person name="Xiao Y."/>
            <person name="Gibbons J.G."/>
            <person name="Terashima K."/>
            <person name="Grigoriev I.V."/>
            <person name="Hibbett D.S."/>
        </authorList>
    </citation>
    <scope>NUCLEOTIDE SEQUENCE</scope>
    <source>
        <strain evidence="2">JLM2183</strain>
    </source>
</reference>
<feature type="region of interest" description="Disordered" evidence="1">
    <location>
        <begin position="408"/>
        <end position="431"/>
    </location>
</feature>
<feature type="compositionally biased region" description="Low complexity" evidence="1">
    <location>
        <begin position="101"/>
        <end position="120"/>
    </location>
</feature>
<protein>
    <submittedName>
        <fullName evidence="2">Uncharacterized protein</fullName>
    </submittedName>
</protein>
<feature type="compositionally biased region" description="Low complexity" evidence="1">
    <location>
        <begin position="288"/>
        <end position="303"/>
    </location>
</feature>
<feature type="region of interest" description="Disordered" evidence="1">
    <location>
        <begin position="74"/>
        <end position="309"/>
    </location>
</feature>
<organism evidence="2 3">
    <name type="scientific">Lentinula aciculospora</name>
    <dbReference type="NCBI Taxonomy" id="153920"/>
    <lineage>
        <taxon>Eukaryota</taxon>
        <taxon>Fungi</taxon>
        <taxon>Dikarya</taxon>
        <taxon>Basidiomycota</taxon>
        <taxon>Agaricomycotina</taxon>
        <taxon>Agaricomycetes</taxon>
        <taxon>Agaricomycetidae</taxon>
        <taxon>Agaricales</taxon>
        <taxon>Marasmiineae</taxon>
        <taxon>Omphalotaceae</taxon>
        <taxon>Lentinula</taxon>
    </lineage>
</organism>
<dbReference type="EMBL" id="JAOTPV010000009">
    <property type="protein sequence ID" value="KAJ4478302.1"/>
    <property type="molecule type" value="Genomic_DNA"/>
</dbReference>